<evidence type="ECO:0000313" key="9">
    <source>
        <dbReference type="WBParaSite" id="SBAD_0001076101-mRNA-1"/>
    </source>
</evidence>
<dbReference type="GO" id="GO:0005840">
    <property type="term" value="C:ribosome"/>
    <property type="evidence" value="ECO:0007669"/>
    <property type="project" value="UniProtKB-KW"/>
</dbReference>
<dbReference type="GO" id="GO:0006412">
    <property type="term" value="P:translation"/>
    <property type="evidence" value="ECO:0007669"/>
    <property type="project" value="TreeGrafter"/>
</dbReference>
<evidence type="ECO:0000256" key="4">
    <source>
        <dbReference type="ARBA" id="ARBA00022980"/>
    </source>
</evidence>
<keyword evidence="8" id="KW-1185">Reference proteome</keyword>
<dbReference type="WBParaSite" id="SBAD_0001076101-mRNA-1">
    <property type="protein sequence ID" value="SBAD_0001076101-mRNA-1"/>
    <property type="gene ID" value="SBAD_0001076101"/>
</dbReference>
<evidence type="ECO:0000256" key="2">
    <source>
        <dbReference type="ARBA" id="ARBA00010761"/>
    </source>
</evidence>
<evidence type="ECO:0000256" key="3">
    <source>
        <dbReference type="ARBA" id="ARBA00022946"/>
    </source>
</evidence>
<keyword evidence="5" id="KW-0496">Mitochondrion</keyword>
<evidence type="ECO:0000256" key="6">
    <source>
        <dbReference type="ARBA" id="ARBA00023274"/>
    </source>
</evidence>
<dbReference type="InterPro" id="IPR026146">
    <property type="entry name" value="Ribosomal_uS3m"/>
</dbReference>
<evidence type="ECO:0000256" key="1">
    <source>
        <dbReference type="ARBA" id="ARBA00004173"/>
    </source>
</evidence>
<accession>A0A183J3E7</accession>
<evidence type="ECO:0000256" key="5">
    <source>
        <dbReference type="ARBA" id="ARBA00023128"/>
    </source>
</evidence>
<keyword evidence="6" id="KW-0687">Ribonucleoprotein</keyword>
<dbReference type="Pfam" id="PF14955">
    <property type="entry name" value="MRP-S24"/>
    <property type="match status" value="1"/>
</dbReference>
<reference evidence="9" key="1">
    <citation type="submission" date="2016-06" db="UniProtKB">
        <authorList>
            <consortium name="WormBaseParasite"/>
        </authorList>
    </citation>
    <scope>IDENTIFICATION</scope>
</reference>
<comment type="subcellular location">
    <subcellularLocation>
        <location evidence="1">Mitochondrion</location>
    </subcellularLocation>
</comment>
<name>A0A183J3E7_9BILA</name>
<comment type="similarity">
    <text evidence="2">Belongs to the universal ribosomal protein uS3 family.</text>
</comment>
<dbReference type="AlphaFoldDB" id="A0A183J3E7"/>
<dbReference type="OrthoDB" id="5950413at2759"/>
<dbReference type="PANTHER" id="PTHR21244">
    <property type="entry name" value="MITOCHONDRIAL 28S RIBOSOMAL PROTEIN S24"/>
    <property type="match status" value="1"/>
</dbReference>
<evidence type="ECO:0000313" key="7">
    <source>
        <dbReference type="EMBL" id="VDP31499.1"/>
    </source>
</evidence>
<dbReference type="EMBL" id="UZAM01014015">
    <property type="protein sequence ID" value="VDP31499.1"/>
    <property type="molecule type" value="Genomic_DNA"/>
</dbReference>
<organism evidence="9">
    <name type="scientific">Soboliphyme baturini</name>
    <dbReference type="NCBI Taxonomy" id="241478"/>
    <lineage>
        <taxon>Eukaryota</taxon>
        <taxon>Metazoa</taxon>
        <taxon>Ecdysozoa</taxon>
        <taxon>Nematoda</taxon>
        <taxon>Enoplea</taxon>
        <taxon>Dorylaimia</taxon>
        <taxon>Dioctophymatida</taxon>
        <taxon>Dioctophymatoidea</taxon>
        <taxon>Soboliphymatidae</taxon>
        <taxon>Soboliphyme</taxon>
    </lineage>
</organism>
<dbReference type="PANTHER" id="PTHR21244:SF1">
    <property type="entry name" value="SMALL RIBOSOMAL SUBUNIT PROTEIN US3M"/>
    <property type="match status" value="1"/>
</dbReference>
<protein>
    <submittedName>
        <fullName evidence="9">Transposase</fullName>
    </submittedName>
</protein>
<evidence type="ECO:0000313" key="8">
    <source>
        <dbReference type="Proteomes" id="UP000270296"/>
    </source>
</evidence>
<dbReference type="Proteomes" id="UP000270296">
    <property type="component" value="Unassembled WGS sequence"/>
</dbReference>
<keyword evidence="3" id="KW-0809">Transit peptide</keyword>
<proteinExistence type="inferred from homology"/>
<dbReference type="GO" id="GO:1990904">
    <property type="term" value="C:ribonucleoprotein complex"/>
    <property type="evidence" value="ECO:0007669"/>
    <property type="project" value="UniProtKB-KW"/>
</dbReference>
<gene>
    <name evidence="7" type="ORF">SBAD_LOCUS10396</name>
</gene>
<reference evidence="7 8" key="2">
    <citation type="submission" date="2018-11" db="EMBL/GenBank/DDBJ databases">
        <authorList>
            <consortium name="Pathogen Informatics"/>
        </authorList>
    </citation>
    <scope>NUCLEOTIDE SEQUENCE [LARGE SCALE GENOMIC DNA]</scope>
</reference>
<dbReference type="GO" id="GO:0005739">
    <property type="term" value="C:mitochondrion"/>
    <property type="evidence" value="ECO:0007669"/>
    <property type="project" value="UniProtKB-SubCell"/>
</dbReference>
<sequence length="85" mass="10055">RLLKNFYCIGRTFSASNRKYVLALVIKRRGNIIILVGIVERRISSAKMLWLIGFTEELFSLIFKQPVKMELQTIENKEEIVYKYI</sequence>
<keyword evidence="4" id="KW-0689">Ribosomal protein</keyword>